<dbReference type="EMBL" id="JAIZAY010000001">
    <property type="protein sequence ID" value="KAJ8050953.1"/>
    <property type="molecule type" value="Genomic_DNA"/>
</dbReference>
<dbReference type="Proteomes" id="UP001152320">
    <property type="component" value="Chromosome 1"/>
</dbReference>
<comment type="caution">
    <text evidence="3">The sequence shown here is derived from an EMBL/GenBank/DDBJ whole genome shotgun (WGS) entry which is preliminary data.</text>
</comment>
<reference evidence="3" key="1">
    <citation type="submission" date="2021-10" db="EMBL/GenBank/DDBJ databases">
        <title>Tropical sea cucumber genome reveals ecological adaptation and Cuvierian tubules defense mechanism.</title>
        <authorList>
            <person name="Chen T."/>
        </authorList>
    </citation>
    <scope>NUCLEOTIDE SEQUENCE</scope>
    <source>
        <strain evidence="3">Nanhai2018</strain>
        <tissue evidence="3">Muscle</tissue>
    </source>
</reference>
<feature type="transmembrane region" description="Helical" evidence="1">
    <location>
        <begin position="105"/>
        <end position="123"/>
    </location>
</feature>
<dbReference type="SUPFAM" id="SSF103481">
    <property type="entry name" value="Multidrug resistance efflux transporter EmrE"/>
    <property type="match status" value="1"/>
</dbReference>
<dbReference type="Pfam" id="PF00892">
    <property type="entry name" value="EamA"/>
    <property type="match status" value="1"/>
</dbReference>
<dbReference type="GO" id="GO:0016020">
    <property type="term" value="C:membrane"/>
    <property type="evidence" value="ECO:0007669"/>
    <property type="project" value="InterPro"/>
</dbReference>
<keyword evidence="1" id="KW-0472">Membrane</keyword>
<dbReference type="InterPro" id="IPR037185">
    <property type="entry name" value="EmrE-like"/>
</dbReference>
<proteinExistence type="predicted"/>
<organism evidence="3 4">
    <name type="scientific">Holothuria leucospilota</name>
    <name type="common">Black long sea cucumber</name>
    <name type="synonym">Mertensiothuria leucospilota</name>
    <dbReference type="NCBI Taxonomy" id="206669"/>
    <lineage>
        <taxon>Eukaryota</taxon>
        <taxon>Metazoa</taxon>
        <taxon>Echinodermata</taxon>
        <taxon>Eleutherozoa</taxon>
        <taxon>Echinozoa</taxon>
        <taxon>Holothuroidea</taxon>
        <taxon>Aspidochirotacea</taxon>
        <taxon>Aspidochirotida</taxon>
        <taxon>Holothuriidae</taxon>
        <taxon>Holothuria</taxon>
    </lineage>
</organism>
<feature type="domain" description="EamA" evidence="2">
    <location>
        <begin position="9"/>
        <end position="122"/>
    </location>
</feature>
<feature type="transmembrane region" description="Helical" evidence="1">
    <location>
        <begin position="20"/>
        <end position="40"/>
    </location>
</feature>
<evidence type="ECO:0000259" key="2">
    <source>
        <dbReference type="Pfam" id="PF00892"/>
    </source>
</evidence>
<evidence type="ECO:0000313" key="4">
    <source>
        <dbReference type="Proteomes" id="UP001152320"/>
    </source>
</evidence>
<keyword evidence="1" id="KW-1133">Transmembrane helix</keyword>
<dbReference type="OrthoDB" id="306876at2759"/>
<feature type="transmembrane region" description="Helical" evidence="1">
    <location>
        <begin position="52"/>
        <end position="72"/>
    </location>
</feature>
<gene>
    <name evidence="3" type="ORF">HOLleu_04343</name>
</gene>
<keyword evidence="1" id="KW-0812">Transmembrane</keyword>
<accession>A0A9Q1HMB7</accession>
<keyword evidence="4" id="KW-1185">Reference proteome</keyword>
<evidence type="ECO:0000313" key="3">
    <source>
        <dbReference type="EMBL" id="KAJ8050953.1"/>
    </source>
</evidence>
<evidence type="ECO:0000256" key="1">
    <source>
        <dbReference type="SAM" id="Phobius"/>
    </source>
</evidence>
<protein>
    <recommendedName>
        <fullName evidence="2">EamA domain-containing protein</fullName>
    </recommendedName>
</protein>
<dbReference type="InterPro" id="IPR000620">
    <property type="entry name" value="EamA_dom"/>
</dbReference>
<name>A0A9Q1HMB7_HOLLE</name>
<sequence length="171" mass="19272">MSLVLNRNLSKLGVNSRPIFCMFFIGMIVVCISGFVSMILCRWRCPAMRDWLYVLLAGVTYAVSYFSVFYALKVETATRVTVLITSEIVWAFLWQVIFIRMPPFWTSYIVAILILTACIGITLKNKPRPPQSRDSRVFSLRGVEQSDNTITVLTLTYAPNVVCSGVLGPSK</sequence>
<dbReference type="AlphaFoldDB" id="A0A9Q1HMB7"/>
<feature type="transmembrane region" description="Helical" evidence="1">
    <location>
        <begin position="79"/>
        <end position="99"/>
    </location>
</feature>